<name>A0AAU9X0R1_9CNID</name>
<dbReference type="InterPro" id="IPR011010">
    <property type="entry name" value="DNA_brk_join_enz"/>
</dbReference>
<evidence type="ECO:0000313" key="3">
    <source>
        <dbReference type="EMBL" id="CAH3131493.1"/>
    </source>
</evidence>
<comment type="caution">
    <text evidence="3">The sequence shown here is derived from an EMBL/GenBank/DDBJ whole genome shotgun (WGS) entry which is preliminary data.</text>
</comment>
<dbReference type="GO" id="GO:0003677">
    <property type="term" value="F:DNA binding"/>
    <property type="evidence" value="ECO:0007669"/>
    <property type="project" value="InterPro"/>
</dbReference>
<proteinExistence type="predicted"/>
<feature type="non-terminal residue" evidence="3">
    <location>
        <position position="1"/>
    </location>
</feature>
<gene>
    <name evidence="3" type="ORF">PMEA_00014778</name>
</gene>
<dbReference type="AlphaFoldDB" id="A0AAU9X0R1"/>
<dbReference type="Proteomes" id="UP001159428">
    <property type="component" value="Unassembled WGS sequence"/>
</dbReference>
<evidence type="ECO:0000313" key="4">
    <source>
        <dbReference type="Proteomes" id="UP001159428"/>
    </source>
</evidence>
<dbReference type="SUPFAM" id="SSF56349">
    <property type="entry name" value="DNA breaking-rejoining enzymes"/>
    <property type="match status" value="1"/>
</dbReference>
<feature type="non-terminal residue" evidence="3">
    <location>
        <position position="123"/>
    </location>
</feature>
<dbReference type="InterPro" id="IPR013762">
    <property type="entry name" value="Integrase-like_cat_sf"/>
</dbReference>
<evidence type="ECO:0008006" key="5">
    <source>
        <dbReference type="Google" id="ProtNLM"/>
    </source>
</evidence>
<dbReference type="GO" id="GO:0006310">
    <property type="term" value="P:DNA recombination"/>
    <property type="evidence" value="ECO:0007669"/>
    <property type="project" value="UniProtKB-KW"/>
</dbReference>
<feature type="region of interest" description="Disordered" evidence="2">
    <location>
        <begin position="104"/>
        <end position="123"/>
    </location>
</feature>
<accession>A0AAU9X0R1</accession>
<keyword evidence="4" id="KW-1185">Reference proteome</keyword>
<dbReference type="GO" id="GO:0015074">
    <property type="term" value="P:DNA integration"/>
    <property type="evidence" value="ECO:0007669"/>
    <property type="project" value="InterPro"/>
</dbReference>
<evidence type="ECO:0000256" key="2">
    <source>
        <dbReference type="SAM" id="MobiDB-lite"/>
    </source>
</evidence>
<dbReference type="Gene3D" id="1.10.443.10">
    <property type="entry name" value="Intergrase catalytic core"/>
    <property type="match status" value="1"/>
</dbReference>
<sequence length="123" mass="14116">RKYNNKIWRTDGGERDPHRAFIEYVGHRDNVPKNFNLSPVDSPKSNAWYKMIPIVRNTLAKQMQNIASIASLDGKFSNSSGRKTVIQALRYDFDPLEISKLTGHANPESISSYSHNLLEKQRQ</sequence>
<keyword evidence="1" id="KW-0233">DNA recombination</keyword>
<dbReference type="EMBL" id="CALNXJ010000026">
    <property type="protein sequence ID" value="CAH3131493.1"/>
    <property type="molecule type" value="Genomic_DNA"/>
</dbReference>
<evidence type="ECO:0000256" key="1">
    <source>
        <dbReference type="ARBA" id="ARBA00023172"/>
    </source>
</evidence>
<organism evidence="3 4">
    <name type="scientific">Pocillopora meandrina</name>
    <dbReference type="NCBI Taxonomy" id="46732"/>
    <lineage>
        <taxon>Eukaryota</taxon>
        <taxon>Metazoa</taxon>
        <taxon>Cnidaria</taxon>
        <taxon>Anthozoa</taxon>
        <taxon>Hexacorallia</taxon>
        <taxon>Scleractinia</taxon>
        <taxon>Astrocoeniina</taxon>
        <taxon>Pocilloporidae</taxon>
        <taxon>Pocillopora</taxon>
    </lineage>
</organism>
<protein>
    <recommendedName>
        <fullName evidence="5">Tyr recombinase domain-containing protein</fullName>
    </recommendedName>
</protein>
<reference evidence="3 4" key="1">
    <citation type="submission" date="2022-05" db="EMBL/GenBank/DDBJ databases">
        <authorList>
            <consortium name="Genoscope - CEA"/>
            <person name="William W."/>
        </authorList>
    </citation>
    <scope>NUCLEOTIDE SEQUENCE [LARGE SCALE GENOMIC DNA]</scope>
</reference>